<name>A0A1A9QD24_9MOLU</name>
<dbReference type="STRING" id="432608.A6V39_03300"/>
<keyword evidence="2" id="KW-1185">Reference proteome</keyword>
<organism evidence="1 2">
    <name type="scientific">Candidatus Mycoplasma haematobovis</name>
    <dbReference type="NCBI Taxonomy" id="432608"/>
    <lineage>
        <taxon>Bacteria</taxon>
        <taxon>Bacillati</taxon>
        <taxon>Mycoplasmatota</taxon>
        <taxon>Mollicutes</taxon>
        <taxon>Mycoplasmataceae</taxon>
        <taxon>Mycoplasma</taxon>
    </lineage>
</organism>
<sequence length="206" mass="22751">MALLGKVPVTIIASSSVVGGTAYCCYQYANGINKVGSSFLDYETAFLSTTGDVKLWPNKLEALKQGDVLGSSQKLKDAKSRNDLQLLKEACGEFYSHEFLSKNSKDIDDFKKYCAKTNKDVIGDTWFSDFKEATGAEKLAQKINNRGDKAISPELDGILKKYVGKIRDVELAKEISDWCNKVGNNIYLGPLTDFTNSQEYCKALTP</sequence>
<dbReference type="Proteomes" id="UP000077623">
    <property type="component" value="Unassembled WGS sequence"/>
</dbReference>
<evidence type="ECO:0000313" key="1">
    <source>
        <dbReference type="EMBL" id="OAL09911.1"/>
    </source>
</evidence>
<accession>A0A1A9QD24</accession>
<dbReference type="EMBL" id="LWUJ01000012">
    <property type="protein sequence ID" value="OAL09911.1"/>
    <property type="molecule type" value="Genomic_DNA"/>
</dbReference>
<reference evidence="2" key="1">
    <citation type="submission" date="2016-04" db="EMBL/GenBank/DDBJ databases">
        <authorList>
            <person name="Quiroz-Castaneda R.E."/>
            <person name="Martinez-Ocampo F."/>
        </authorList>
    </citation>
    <scope>NUCLEOTIDE SEQUENCE [LARGE SCALE GENOMIC DNA]</scope>
    <source>
        <strain evidence="2">INIFAP01</strain>
    </source>
</reference>
<dbReference type="AlphaFoldDB" id="A0A1A9QD24"/>
<evidence type="ECO:0000313" key="2">
    <source>
        <dbReference type="Proteomes" id="UP000077623"/>
    </source>
</evidence>
<dbReference type="RefSeq" id="WP_187150298.1">
    <property type="nucleotide sequence ID" value="NZ_LWUJ01000012.1"/>
</dbReference>
<gene>
    <name evidence="1" type="ORF">A6V39_03300</name>
</gene>
<protein>
    <submittedName>
        <fullName evidence="1">Uncharacterized protein</fullName>
    </submittedName>
</protein>
<comment type="caution">
    <text evidence="1">The sequence shown here is derived from an EMBL/GenBank/DDBJ whole genome shotgun (WGS) entry which is preliminary data.</text>
</comment>
<proteinExistence type="predicted"/>